<dbReference type="GO" id="GO:0005886">
    <property type="term" value="C:plasma membrane"/>
    <property type="evidence" value="ECO:0007669"/>
    <property type="project" value="UniProtKB-SubCell"/>
</dbReference>
<protein>
    <submittedName>
        <fullName evidence="8">MFS transporter</fullName>
    </submittedName>
</protein>
<feature type="transmembrane region" description="Helical" evidence="5">
    <location>
        <begin position="143"/>
        <end position="164"/>
    </location>
</feature>
<dbReference type="InterPro" id="IPR052714">
    <property type="entry name" value="MFS_Exporter"/>
</dbReference>
<dbReference type="InterPro" id="IPR036259">
    <property type="entry name" value="MFS_trans_sf"/>
</dbReference>
<keyword evidence="9" id="KW-1185">Reference proteome</keyword>
<dbReference type="PROSITE" id="PS50850">
    <property type="entry name" value="MFS"/>
    <property type="match status" value="1"/>
</dbReference>
<evidence type="ECO:0000256" key="4">
    <source>
        <dbReference type="ARBA" id="ARBA00023136"/>
    </source>
</evidence>
<organism evidence="8 9">
    <name type="scientific">Brevibacterium rongguiense</name>
    <dbReference type="NCBI Taxonomy" id="2695267"/>
    <lineage>
        <taxon>Bacteria</taxon>
        <taxon>Bacillati</taxon>
        <taxon>Actinomycetota</taxon>
        <taxon>Actinomycetes</taxon>
        <taxon>Micrococcales</taxon>
        <taxon>Brevibacteriaceae</taxon>
        <taxon>Brevibacterium</taxon>
    </lineage>
</organism>
<dbReference type="AlphaFoldDB" id="A0A6N9HAW4"/>
<proteinExistence type="predicted"/>
<feature type="chain" id="PRO_5038918584" evidence="6">
    <location>
        <begin position="17"/>
        <end position="380"/>
    </location>
</feature>
<feature type="transmembrane region" description="Helical" evidence="5">
    <location>
        <begin position="81"/>
        <end position="103"/>
    </location>
</feature>
<evidence type="ECO:0000256" key="3">
    <source>
        <dbReference type="ARBA" id="ARBA00022989"/>
    </source>
</evidence>
<sequence length="380" mass="39242">MSMPFYLLMTSMAAYAAQRFHAGDALAGFASSAFIVGAVIARVLAGKYLDFIGRWRSIVAALAVFVLASLAYIPAGSMGLLLAIRLVHGIAFGFGNTALNASVQSLIPAARRGEGTGYFGTSSSLATALGPFLAVFLSSHFGFGWVFGACEAFALLGLGCALALRLPERTPEPDEVRAKWRLELGTLIDARSAPVSFAMFLAGMAYSVVLTFLAGYAGAMGAPGAASLFFVVFAVGMLASRLFVGRLQDVYGDNAVAYPIFAAYALGMALVAWAPGPWAIVVAALPMGVGFGSLLPVVQAIVVKLVTPARVGVAVATFFILLDVGTGIGPVVLGGLQPALGAGGMYWAAAGLVVLAAGVYWWAHGRGPRGRRGYGRSAQA</sequence>
<dbReference type="Proteomes" id="UP000469215">
    <property type="component" value="Unassembled WGS sequence"/>
</dbReference>
<evidence type="ECO:0000313" key="9">
    <source>
        <dbReference type="Proteomes" id="UP000469215"/>
    </source>
</evidence>
<dbReference type="EMBL" id="WWEQ01000064">
    <property type="protein sequence ID" value="MYM20634.1"/>
    <property type="molecule type" value="Genomic_DNA"/>
</dbReference>
<feature type="transmembrane region" description="Helical" evidence="5">
    <location>
        <begin position="256"/>
        <end position="274"/>
    </location>
</feature>
<feature type="transmembrane region" description="Helical" evidence="5">
    <location>
        <begin position="197"/>
        <end position="219"/>
    </location>
</feature>
<name>A0A6N9HAW4_9MICO</name>
<feature type="transmembrane region" description="Helical" evidence="5">
    <location>
        <begin position="345"/>
        <end position="363"/>
    </location>
</feature>
<dbReference type="SUPFAM" id="SSF103473">
    <property type="entry name" value="MFS general substrate transporter"/>
    <property type="match status" value="1"/>
</dbReference>
<feature type="transmembrane region" description="Helical" evidence="5">
    <location>
        <begin position="225"/>
        <end position="244"/>
    </location>
</feature>
<accession>A0A6N9HAW4</accession>
<keyword evidence="6" id="KW-0732">Signal</keyword>
<evidence type="ECO:0000256" key="6">
    <source>
        <dbReference type="SAM" id="SignalP"/>
    </source>
</evidence>
<keyword evidence="2 5" id="KW-0812">Transmembrane</keyword>
<keyword evidence="3 5" id="KW-1133">Transmembrane helix</keyword>
<comment type="caution">
    <text evidence="8">The sequence shown here is derived from an EMBL/GenBank/DDBJ whole genome shotgun (WGS) entry which is preliminary data.</text>
</comment>
<feature type="transmembrane region" description="Helical" evidence="5">
    <location>
        <begin position="57"/>
        <end position="75"/>
    </location>
</feature>
<evidence type="ECO:0000256" key="1">
    <source>
        <dbReference type="ARBA" id="ARBA00004651"/>
    </source>
</evidence>
<feature type="signal peptide" evidence="6">
    <location>
        <begin position="1"/>
        <end position="16"/>
    </location>
</feature>
<reference evidence="8 9" key="1">
    <citation type="submission" date="2020-01" db="EMBL/GenBank/DDBJ databases">
        <authorList>
            <person name="Deng T."/>
        </authorList>
    </citation>
    <scope>NUCLEOTIDE SEQUENCE [LARGE SCALE GENOMIC DNA]</scope>
    <source>
        <strain evidence="8 9">5221</strain>
    </source>
</reference>
<dbReference type="Pfam" id="PF07690">
    <property type="entry name" value="MFS_1"/>
    <property type="match status" value="1"/>
</dbReference>
<dbReference type="PANTHER" id="PTHR23531:SF1">
    <property type="entry name" value="QUINOLENE RESISTANCE PROTEIN NORA"/>
    <property type="match status" value="1"/>
</dbReference>
<feature type="transmembrane region" description="Helical" evidence="5">
    <location>
        <begin position="26"/>
        <end position="45"/>
    </location>
</feature>
<evidence type="ECO:0000256" key="2">
    <source>
        <dbReference type="ARBA" id="ARBA00022692"/>
    </source>
</evidence>
<feature type="domain" description="Major facilitator superfamily (MFS) profile" evidence="7">
    <location>
        <begin position="1"/>
        <end position="368"/>
    </location>
</feature>
<comment type="subcellular location">
    <subcellularLocation>
        <location evidence="1">Cell membrane</location>
        <topology evidence="1">Multi-pass membrane protein</topology>
    </subcellularLocation>
</comment>
<dbReference type="InterPro" id="IPR011701">
    <property type="entry name" value="MFS"/>
</dbReference>
<dbReference type="GO" id="GO:0022857">
    <property type="term" value="F:transmembrane transporter activity"/>
    <property type="evidence" value="ECO:0007669"/>
    <property type="project" value="InterPro"/>
</dbReference>
<dbReference type="InterPro" id="IPR020846">
    <property type="entry name" value="MFS_dom"/>
</dbReference>
<dbReference type="Gene3D" id="1.20.1250.20">
    <property type="entry name" value="MFS general substrate transporter like domains"/>
    <property type="match status" value="1"/>
</dbReference>
<dbReference type="PANTHER" id="PTHR23531">
    <property type="entry name" value="QUINOLENE RESISTANCE PROTEIN NORA"/>
    <property type="match status" value="1"/>
</dbReference>
<gene>
    <name evidence="8" type="ORF">GSY69_11850</name>
</gene>
<evidence type="ECO:0000313" key="8">
    <source>
        <dbReference type="EMBL" id="MYM20634.1"/>
    </source>
</evidence>
<evidence type="ECO:0000256" key="5">
    <source>
        <dbReference type="SAM" id="Phobius"/>
    </source>
</evidence>
<feature type="transmembrane region" description="Helical" evidence="5">
    <location>
        <begin position="280"/>
        <end position="306"/>
    </location>
</feature>
<keyword evidence="4 5" id="KW-0472">Membrane</keyword>
<feature type="transmembrane region" description="Helical" evidence="5">
    <location>
        <begin position="313"/>
        <end position="333"/>
    </location>
</feature>
<evidence type="ECO:0000259" key="7">
    <source>
        <dbReference type="PROSITE" id="PS50850"/>
    </source>
</evidence>
<feature type="transmembrane region" description="Helical" evidence="5">
    <location>
        <begin position="115"/>
        <end position="137"/>
    </location>
</feature>
<dbReference type="CDD" id="cd17489">
    <property type="entry name" value="MFS_YfcJ_like"/>
    <property type="match status" value="1"/>
</dbReference>